<dbReference type="eggNOG" id="ENOG5033VJD">
    <property type="taxonomic scope" value="Bacteria"/>
</dbReference>
<dbReference type="EMBL" id="LT629701">
    <property type="protein sequence ID" value="SDM73219.1"/>
    <property type="molecule type" value="Genomic_DNA"/>
</dbReference>
<keyword evidence="2" id="KW-1185">Reference proteome</keyword>
<evidence type="ECO:0000313" key="2">
    <source>
        <dbReference type="Proteomes" id="UP000183376"/>
    </source>
</evidence>
<sequence>MSTGRERATVTGVTLMDVLVDFAGTGRLGPLRRGMPLTEAEDLLGPGRPHPAIVMKGPAIDGYPYYWSGLSLVVTERIVSGIRIDLWPGSSASLPPLVLPGSESFEAPVLRKDLAAALDAAGCEHHVHDELTFGNQSCIRTRPADVYAFFYHSERDDDVPHRDRHYLTVMATR</sequence>
<dbReference type="STRING" id="211114.SAMN04489726_3117"/>
<reference evidence="1 2" key="1">
    <citation type="submission" date="2016-10" db="EMBL/GenBank/DDBJ databases">
        <authorList>
            <person name="de Groot N.N."/>
        </authorList>
    </citation>
    <scope>NUCLEOTIDE SEQUENCE [LARGE SCALE GENOMIC DNA]</scope>
    <source>
        <strain evidence="1 2">DSM 44149</strain>
    </source>
</reference>
<organism evidence="1 2">
    <name type="scientific">Allokutzneria albata</name>
    <name type="common">Kibdelosporangium albatum</name>
    <dbReference type="NCBI Taxonomy" id="211114"/>
    <lineage>
        <taxon>Bacteria</taxon>
        <taxon>Bacillati</taxon>
        <taxon>Actinomycetota</taxon>
        <taxon>Actinomycetes</taxon>
        <taxon>Pseudonocardiales</taxon>
        <taxon>Pseudonocardiaceae</taxon>
        <taxon>Allokutzneria</taxon>
    </lineage>
</organism>
<dbReference type="Proteomes" id="UP000183376">
    <property type="component" value="Chromosome I"/>
</dbReference>
<protein>
    <submittedName>
        <fullName evidence="1">Uncharacterized protein</fullName>
    </submittedName>
</protein>
<name>A0A1G9VM14_ALLAB</name>
<proteinExistence type="predicted"/>
<accession>A0A1G9VM14</accession>
<dbReference type="AlphaFoldDB" id="A0A1G9VM14"/>
<gene>
    <name evidence="1" type="ORF">SAMN04489726_3117</name>
</gene>
<evidence type="ECO:0000313" key="1">
    <source>
        <dbReference type="EMBL" id="SDM73219.1"/>
    </source>
</evidence>